<feature type="transmembrane region" description="Helical" evidence="9">
    <location>
        <begin position="16"/>
        <end position="35"/>
    </location>
</feature>
<evidence type="ECO:0000256" key="6">
    <source>
        <dbReference type="ARBA" id="ARBA00022989"/>
    </source>
</evidence>
<feature type="transmembrane region" description="Helical" evidence="9">
    <location>
        <begin position="322"/>
        <end position="340"/>
    </location>
</feature>
<feature type="transmembrane region" description="Helical" evidence="9">
    <location>
        <begin position="410"/>
        <end position="433"/>
    </location>
</feature>
<dbReference type="AlphaFoldDB" id="A0A1G5BL37"/>
<evidence type="ECO:0000313" key="11">
    <source>
        <dbReference type="Proteomes" id="UP000198870"/>
    </source>
</evidence>
<evidence type="ECO:0000256" key="1">
    <source>
        <dbReference type="ARBA" id="ARBA00004651"/>
    </source>
</evidence>
<evidence type="ECO:0000256" key="8">
    <source>
        <dbReference type="SAM" id="MobiDB-lite"/>
    </source>
</evidence>
<feature type="transmembrane region" description="Helical" evidence="9">
    <location>
        <begin position="150"/>
        <end position="167"/>
    </location>
</feature>
<feature type="transmembrane region" description="Helical" evidence="9">
    <location>
        <begin position="235"/>
        <end position="255"/>
    </location>
</feature>
<proteinExistence type="inferred from homology"/>
<dbReference type="Proteomes" id="UP000198870">
    <property type="component" value="Unassembled WGS sequence"/>
</dbReference>
<dbReference type="PANTHER" id="PTHR30047:SF7">
    <property type="entry name" value="HIGH-AFFINITY CHOLINE TRANSPORT PROTEIN"/>
    <property type="match status" value="1"/>
</dbReference>
<dbReference type="PROSITE" id="PS01303">
    <property type="entry name" value="BCCT"/>
    <property type="match status" value="1"/>
</dbReference>
<dbReference type="InterPro" id="IPR018093">
    <property type="entry name" value="BCCT_CS"/>
</dbReference>
<comment type="similarity">
    <text evidence="2">Belongs to the BCCT transporter (TC 2.A.15) family.</text>
</comment>
<organism evidence="10 11">
    <name type="scientific">Desulfoluna spongiiphila</name>
    <dbReference type="NCBI Taxonomy" id="419481"/>
    <lineage>
        <taxon>Bacteria</taxon>
        <taxon>Pseudomonadati</taxon>
        <taxon>Thermodesulfobacteriota</taxon>
        <taxon>Desulfobacteria</taxon>
        <taxon>Desulfobacterales</taxon>
        <taxon>Desulfolunaceae</taxon>
        <taxon>Desulfoluna</taxon>
    </lineage>
</organism>
<keyword evidence="4" id="KW-1003">Cell membrane</keyword>
<feature type="transmembrane region" description="Helical" evidence="9">
    <location>
        <begin position="267"/>
        <end position="287"/>
    </location>
</feature>
<keyword evidence="6 9" id="KW-1133">Transmembrane helix</keyword>
<feature type="transmembrane region" description="Helical" evidence="9">
    <location>
        <begin position="480"/>
        <end position="501"/>
    </location>
</feature>
<feature type="transmembrane region" description="Helical" evidence="9">
    <location>
        <begin position="199"/>
        <end position="223"/>
    </location>
</feature>
<evidence type="ECO:0000256" key="5">
    <source>
        <dbReference type="ARBA" id="ARBA00022692"/>
    </source>
</evidence>
<keyword evidence="11" id="KW-1185">Reference proteome</keyword>
<dbReference type="EMBL" id="FMUX01000002">
    <property type="protein sequence ID" value="SCX90909.1"/>
    <property type="molecule type" value="Genomic_DNA"/>
</dbReference>
<evidence type="ECO:0000256" key="2">
    <source>
        <dbReference type="ARBA" id="ARBA00005658"/>
    </source>
</evidence>
<feature type="transmembrane region" description="Helical" evidence="9">
    <location>
        <begin position="55"/>
        <end position="75"/>
    </location>
</feature>
<dbReference type="Pfam" id="PF02028">
    <property type="entry name" value="BCCT"/>
    <property type="match status" value="1"/>
</dbReference>
<feature type="transmembrane region" description="Helical" evidence="9">
    <location>
        <begin position="352"/>
        <end position="376"/>
    </location>
</feature>
<dbReference type="InterPro" id="IPR000060">
    <property type="entry name" value="BCCT_transptr"/>
</dbReference>
<dbReference type="RefSeq" id="WP_175469470.1">
    <property type="nucleotide sequence ID" value="NZ_FMUX01000002.1"/>
</dbReference>
<dbReference type="PANTHER" id="PTHR30047">
    <property type="entry name" value="HIGH-AFFINITY CHOLINE TRANSPORT PROTEIN-RELATED"/>
    <property type="match status" value="1"/>
</dbReference>
<evidence type="ECO:0000256" key="3">
    <source>
        <dbReference type="ARBA" id="ARBA00022448"/>
    </source>
</evidence>
<feature type="transmembrane region" description="Helical" evidence="9">
    <location>
        <begin position="454"/>
        <end position="474"/>
    </location>
</feature>
<keyword evidence="5 9" id="KW-0812">Transmembrane</keyword>
<protein>
    <submittedName>
        <fullName evidence="10">Betaine/carnitine transporter, BCCT family/glycine betaine transporter</fullName>
    </submittedName>
</protein>
<keyword evidence="7 9" id="KW-0472">Membrane</keyword>
<dbReference type="GO" id="GO:0005886">
    <property type="term" value="C:plasma membrane"/>
    <property type="evidence" value="ECO:0007669"/>
    <property type="project" value="UniProtKB-SubCell"/>
</dbReference>
<evidence type="ECO:0000256" key="9">
    <source>
        <dbReference type="SAM" id="Phobius"/>
    </source>
</evidence>
<feature type="transmembrane region" description="Helical" evidence="9">
    <location>
        <begin position="95"/>
        <end position="115"/>
    </location>
</feature>
<dbReference type="GO" id="GO:0022857">
    <property type="term" value="F:transmembrane transporter activity"/>
    <property type="evidence" value="ECO:0007669"/>
    <property type="project" value="InterPro"/>
</dbReference>
<feature type="compositionally biased region" description="Basic and acidic residues" evidence="8">
    <location>
        <begin position="511"/>
        <end position="524"/>
    </location>
</feature>
<dbReference type="NCBIfam" id="TIGR00842">
    <property type="entry name" value="bcct"/>
    <property type="match status" value="1"/>
</dbReference>
<evidence type="ECO:0000256" key="4">
    <source>
        <dbReference type="ARBA" id="ARBA00022475"/>
    </source>
</evidence>
<dbReference type="STRING" id="419481.SAMN05216233_10275"/>
<comment type="subcellular location">
    <subcellularLocation>
        <location evidence="1">Cell membrane</location>
        <topology evidence="1">Multi-pass membrane protein</topology>
    </subcellularLocation>
</comment>
<name>A0A1G5BL37_9BACT</name>
<reference evidence="10 11" key="1">
    <citation type="submission" date="2016-10" db="EMBL/GenBank/DDBJ databases">
        <authorList>
            <person name="de Groot N.N."/>
        </authorList>
    </citation>
    <scope>NUCLEOTIDE SEQUENCE [LARGE SCALE GENOMIC DNA]</scope>
    <source>
        <strain evidence="10 11">AA1</strain>
    </source>
</reference>
<evidence type="ECO:0000256" key="7">
    <source>
        <dbReference type="ARBA" id="ARBA00023136"/>
    </source>
</evidence>
<sequence length="530" mass="58187">MKTNQTDRPWHQRIEIPVVLSTLAVVLTFFSWAFTDTDGMGEVMNRAFKVATHQFGWLYLLVGFLLVIFAFWLAYGRYGEIKLGGPEDKPEYSYFSWFAMIFACGYGVGLVYWGAAEPLSIFKAPPFGVETGTPEAGVLSLAYAFFHWGWTPWAIYMAIGVPMAYFMHCKGASPRFSAAFRPLMGERADGWAGKMLDSFLVIGVIGGVTTATGLGIMQLASGLNSLFGIPETKMVYILIAVVWISIFTFSTVSGIDKGIKVLSNINIPLAMILMLFVFFAGPTIFQINMGMDAFGLYLTHFFKMSFWTDSVSNGGFPQGWTIFYWAWWIASAPATGLFVANISRGRTIREMVLVHMFVAPIATWLWFTAFGGTALYQELIAKTGLVESMTETGTGGVVFTMLEQLPMGSIMAAAFLILVVIFLSTTVDSYSYVCAQVSTRSDANPELPPKGIRALWAIVIGLLGITLVMVGKGISGLQLSSIVASLLIIFIMMGMCVSMVVSMRRDDPRIPAAEESRPAPEAQEKNPVNA</sequence>
<evidence type="ECO:0000313" key="10">
    <source>
        <dbReference type="EMBL" id="SCX90909.1"/>
    </source>
</evidence>
<feature type="region of interest" description="Disordered" evidence="8">
    <location>
        <begin position="511"/>
        <end position="530"/>
    </location>
</feature>
<accession>A0A1G5BL37</accession>
<keyword evidence="3" id="KW-0813">Transport</keyword>
<gene>
    <name evidence="10" type="ORF">SAMN05216233_10275</name>
</gene>